<dbReference type="Pfam" id="PF03767">
    <property type="entry name" value="Acid_phosphat_B"/>
    <property type="match status" value="1"/>
</dbReference>
<dbReference type="AlphaFoldDB" id="A0A1I6QNY5"/>
<dbReference type="SFLD" id="SFLDS00003">
    <property type="entry name" value="Haloacid_Dehalogenase"/>
    <property type="match status" value="1"/>
</dbReference>
<keyword evidence="4" id="KW-1185">Reference proteome</keyword>
<dbReference type="CDD" id="cd07534">
    <property type="entry name" value="HAD_CAP"/>
    <property type="match status" value="1"/>
</dbReference>
<gene>
    <name evidence="3" type="ORF">SAMN05444972_103277</name>
</gene>
<dbReference type="InterPro" id="IPR006423">
    <property type="entry name" value="Lipo_e_P4"/>
</dbReference>
<feature type="signal peptide" evidence="2">
    <location>
        <begin position="1"/>
        <end position="29"/>
    </location>
</feature>
<dbReference type="InterPro" id="IPR036412">
    <property type="entry name" value="HAD-like_sf"/>
</dbReference>
<evidence type="ECO:0000313" key="4">
    <source>
        <dbReference type="Proteomes" id="UP000198660"/>
    </source>
</evidence>
<dbReference type="PANTHER" id="PTHR31284:SF10">
    <property type="entry name" value="ACID PHOSPHATASE-LIKE PROTEIN"/>
    <property type="match status" value="1"/>
</dbReference>
<dbReference type="SUPFAM" id="SSF56784">
    <property type="entry name" value="HAD-like"/>
    <property type="match status" value="1"/>
</dbReference>
<evidence type="ECO:0000313" key="3">
    <source>
        <dbReference type="EMBL" id="SFS54110.1"/>
    </source>
</evidence>
<dbReference type="PROSITE" id="PS51257">
    <property type="entry name" value="PROKAR_LIPOPROTEIN"/>
    <property type="match status" value="1"/>
</dbReference>
<dbReference type="PIRSF" id="PIRSF019271">
    <property type="entry name" value="Acid_Ptase_C"/>
    <property type="match status" value="1"/>
</dbReference>
<keyword evidence="1 2" id="KW-0732">Signal</keyword>
<organism evidence="3 4">
    <name type="scientific">Marininema halotolerans</name>
    <dbReference type="NCBI Taxonomy" id="1155944"/>
    <lineage>
        <taxon>Bacteria</taxon>
        <taxon>Bacillati</taxon>
        <taxon>Bacillota</taxon>
        <taxon>Bacilli</taxon>
        <taxon>Bacillales</taxon>
        <taxon>Thermoactinomycetaceae</taxon>
        <taxon>Marininema</taxon>
    </lineage>
</organism>
<name>A0A1I6QNY5_9BACL</name>
<proteinExistence type="predicted"/>
<dbReference type="GO" id="GO:0009279">
    <property type="term" value="C:cell outer membrane"/>
    <property type="evidence" value="ECO:0007669"/>
    <property type="project" value="InterPro"/>
</dbReference>
<feature type="chain" id="PRO_5009303935" evidence="2">
    <location>
        <begin position="30"/>
        <end position="276"/>
    </location>
</feature>
<dbReference type="Proteomes" id="UP000198660">
    <property type="component" value="Unassembled WGS sequence"/>
</dbReference>
<dbReference type="OrthoDB" id="395856at2"/>
<accession>A0A1I6QNY5</accession>
<keyword evidence="3" id="KW-0449">Lipoprotein</keyword>
<evidence type="ECO:0000256" key="1">
    <source>
        <dbReference type="ARBA" id="ARBA00022729"/>
    </source>
</evidence>
<dbReference type="InterPro" id="IPR023214">
    <property type="entry name" value="HAD_sf"/>
</dbReference>
<dbReference type="Gene3D" id="3.40.50.1000">
    <property type="entry name" value="HAD superfamily/HAD-like"/>
    <property type="match status" value="1"/>
</dbReference>
<dbReference type="RefSeq" id="WP_091835206.1">
    <property type="nucleotide sequence ID" value="NZ_FPAA01000003.1"/>
</dbReference>
<sequence length="276" mass="31122">MQLFKWVMSPLCTILLLGSCLGCNTTANSNDTPQSNSKATPAVNQSDLMMATLWQQKAGEALALQYQAYNLAKERLTTLKKTTKKPAVILDIDETVLDNSPYQAYAIKKKASYPTGWDEWVNQAKAKTIAGAKEFLDYANQQKVDIYYLTNRSEQSRNATLSNLKKEHLPQAESSHLLLQGDTSDKQPRRDTVAKNHSIALLIGDNLGDFSDIYYKAPLAKRNEQVAKDKAKYGKEFIILPNPMYGDWEGAIYQYNYDLSTKEKEKTKIDALESFK</sequence>
<dbReference type="EMBL" id="FPAA01000003">
    <property type="protein sequence ID" value="SFS54110.1"/>
    <property type="molecule type" value="Genomic_DNA"/>
</dbReference>
<dbReference type="SFLD" id="SFLDG01125">
    <property type="entry name" value="C1.1:_Acid_Phosphatase_Like"/>
    <property type="match status" value="1"/>
</dbReference>
<dbReference type="NCBIfam" id="TIGR01533">
    <property type="entry name" value="lipo_e_P4"/>
    <property type="match status" value="1"/>
</dbReference>
<protein>
    <submittedName>
        <fullName evidence="3">5'-nucleotidase, lipoprotein e(P4) family</fullName>
    </submittedName>
</protein>
<dbReference type="InterPro" id="IPR005519">
    <property type="entry name" value="Acid_phosphat_B-like"/>
</dbReference>
<reference evidence="4" key="1">
    <citation type="submission" date="2016-10" db="EMBL/GenBank/DDBJ databases">
        <authorList>
            <person name="Varghese N."/>
            <person name="Submissions S."/>
        </authorList>
    </citation>
    <scope>NUCLEOTIDE SEQUENCE [LARGE SCALE GENOMIC DNA]</scope>
    <source>
        <strain evidence="4">DSM 45789</strain>
    </source>
</reference>
<dbReference type="PANTHER" id="PTHR31284">
    <property type="entry name" value="ACID PHOSPHATASE-LIKE PROTEIN"/>
    <property type="match status" value="1"/>
</dbReference>
<evidence type="ECO:0000256" key="2">
    <source>
        <dbReference type="SAM" id="SignalP"/>
    </source>
</evidence>